<organism evidence="2 3">
    <name type="scientific">Klebsiella phage vB_KpP_FBKp27</name>
    <dbReference type="NCBI Taxonomy" id="2801837"/>
    <lineage>
        <taxon>Viruses</taxon>
        <taxon>Duplodnaviria</taxon>
        <taxon>Heunggongvirae</taxon>
        <taxon>Uroviricota</taxon>
        <taxon>Caudoviricetes</taxon>
        <taxon>Schitoviridae</taxon>
        <taxon>Efbeekayvirus</taxon>
        <taxon>Efbeekayvirus Fbkp27</taxon>
    </lineage>
</organism>
<proteinExistence type="predicted"/>
<reference evidence="2 3" key="1">
    <citation type="submission" date="2020-12" db="EMBL/GenBank/DDBJ databases">
        <title>Genomic characterization of four novel bacteriophages infecting Klebsiella pneumoniae.</title>
        <authorList>
            <person name="Estrada Bonilla B."/>
            <person name="Costa A.R."/>
            <person name="van Rossum T."/>
            <person name="Hagedoorn S."/>
            <person name="Wallinga H."/>
            <person name="Xiao M."/>
            <person name="Song W."/>
            <person name="Haas P.-J."/>
            <person name="Nobrega F.L."/>
            <person name="Brouns S.J.J."/>
        </authorList>
    </citation>
    <scope>NUCLEOTIDE SEQUENCE [LARGE SCALE GENOMIC DNA]</scope>
</reference>
<dbReference type="Gene3D" id="1.10.620.20">
    <property type="entry name" value="Ribonucleotide Reductase, subunit A"/>
    <property type="match status" value="1"/>
</dbReference>
<gene>
    <name evidence="2" type="ORF">vBKpPFBKp27_003</name>
</gene>
<dbReference type="InterPro" id="IPR012348">
    <property type="entry name" value="RNR-like"/>
</dbReference>
<dbReference type="GO" id="GO:0009263">
    <property type="term" value="P:deoxyribonucleotide biosynthetic process"/>
    <property type="evidence" value="ECO:0007669"/>
    <property type="project" value="InterPro"/>
</dbReference>
<keyword evidence="3" id="KW-1185">Reference proteome</keyword>
<dbReference type="InterPro" id="IPR009078">
    <property type="entry name" value="Ferritin-like_SF"/>
</dbReference>
<dbReference type="EMBL" id="MW394388">
    <property type="protein sequence ID" value="QQV91615.1"/>
    <property type="molecule type" value="Genomic_DNA"/>
</dbReference>
<dbReference type="SUPFAM" id="SSF47240">
    <property type="entry name" value="Ferritin-like"/>
    <property type="match status" value="1"/>
</dbReference>
<evidence type="ECO:0000313" key="3">
    <source>
        <dbReference type="Proteomes" id="UP000596379"/>
    </source>
</evidence>
<evidence type="ECO:0000313" key="2">
    <source>
        <dbReference type="EMBL" id="QQV91615.1"/>
    </source>
</evidence>
<dbReference type="UniPathway" id="UPA00326"/>
<sequence>MTKPLSRIETPTESYVIDYPQAIEAATSQMAIFWPAEELGVEEDVGDFHNKLTEGEREGILTLQTVLTQYELMIGGEEMWGGRIQRLFPRPHVQRACAVFAMVELNSHAPFYDLINQSLDLATDEFYTTWKRDEDLSKHIAWIDEQASSGDALEATAALAFLEGVMLFSAFAFFKSFSRPGFKLIPHFVAGIDGSAKDENYHSMFSAWLHNTCKKERIEAGNMDEAKQEALADAIWKMAKDVHDHEFAMIERIFAKAPETIRVVTKEEMQHFIRDRVNVVLNRLGMPNMFEQESGVISSWFYTSLSSYKFADFFAGTQLQYTRNWAKHKLGFNQNLASELSGARDLSALLKPGE</sequence>
<accession>A0A7U0J5R3</accession>
<dbReference type="EC" id="1.17.4.1" evidence="1"/>
<dbReference type="InterPro" id="IPR000358">
    <property type="entry name" value="RNR_small_fam"/>
</dbReference>
<protein>
    <recommendedName>
        <fullName evidence="1">ribonucleoside-diphosphate reductase</fullName>
        <ecNumber evidence="1">1.17.4.1</ecNumber>
    </recommendedName>
</protein>
<dbReference type="Pfam" id="PF00268">
    <property type="entry name" value="Ribonuc_red_sm"/>
    <property type="match status" value="1"/>
</dbReference>
<evidence type="ECO:0000256" key="1">
    <source>
        <dbReference type="ARBA" id="ARBA00012274"/>
    </source>
</evidence>
<dbReference type="GO" id="GO:0004748">
    <property type="term" value="F:ribonucleoside-diphosphate reductase activity, thioredoxin disulfide as acceptor"/>
    <property type="evidence" value="ECO:0007669"/>
    <property type="project" value="UniProtKB-EC"/>
</dbReference>
<dbReference type="Proteomes" id="UP000596379">
    <property type="component" value="Segment"/>
</dbReference>
<name>A0A7U0J5R3_9CAUD</name>